<feature type="domain" description="Glucose-6-phosphate dehydrogenase C-terminal" evidence="9">
    <location>
        <begin position="191"/>
        <end position="492"/>
    </location>
</feature>
<dbReference type="PRINTS" id="PR00079">
    <property type="entry name" value="G6PDHDRGNASE"/>
</dbReference>
<evidence type="ECO:0000256" key="1">
    <source>
        <dbReference type="ARBA" id="ARBA00004937"/>
    </source>
</evidence>
<comment type="caution">
    <text evidence="10">The sequence shown here is derived from an EMBL/GenBank/DDBJ whole genome shotgun (WGS) entry which is preliminary data.</text>
</comment>
<feature type="binding site" evidence="7">
    <location>
        <position position="149"/>
    </location>
    <ligand>
        <name>NADP(+)</name>
        <dbReference type="ChEBI" id="CHEBI:58349"/>
    </ligand>
</feature>
<comment type="caution">
    <text evidence="7">Lacks conserved residue(s) required for the propagation of feature annotation.</text>
</comment>
<dbReference type="PATRIC" id="fig|1158610.3.peg.470"/>
<dbReference type="Pfam" id="PF00479">
    <property type="entry name" value="G6PD_N"/>
    <property type="match status" value="1"/>
</dbReference>
<dbReference type="PIRSF" id="PIRSF000110">
    <property type="entry name" value="G6PD"/>
    <property type="match status" value="1"/>
</dbReference>
<dbReference type="GO" id="GO:0006006">
    <property type="term" value="P:glucose metabolic process"/>
    <property type="evidence" value="ECO:0007669"/>
    <property type="project" value="UniProtKB-KW"/>
</dbReference>
<dbReference type="InterPro" id="IPR001282">
    <property type="entry name" value="G6P_DH"/>
</dbReference>
<dbReference type="STRING" id="154621.RV11_GL000900"/>
<comment type="similarity">
    <text evidence="2 7">Belongs to the glucose-6-phosphate dehydrogenase family.</text>
</comment>
<feature type="binding site" evidence="7">
    <location>
        <position position="217"/>
    </location>
    <ligand>
        <name>substrate</name>
    </ligand>
</feature>
<feature type="binding site" evidence="7">
    <location>
        <position position="341"/>
    </location>
    <ligand>
        <name>substrate</name>
    </ligand>
</feature>
<dbReference type="InterPro" id="IPR022674">
    <property type="entry name" value="G6P_DH_NAD-bd"/>
</dbReference>
<dbReference type="InterPro" id="IPR022675">
    <property type="entry name" value="G6P_DH_C"/>
</dbReference>
<feature type="binding site" evidence="7">
    <location>
        <position position="236"/>
    </location>
    <ligand>
        <name>substrate</name>
    </ligand>
</feature>
<dbReference type="Proteomes" id="UP000013785">
    <property type="component" value="Unassembled WGS sequence"/>
</dbReference>
<dbReference type="AlphaFoldDB" id="R3U4S6"/>
<evidence type="ECO:0000313" key="11">
    <source>
        <dbReference type="Proteomes" id="UP000013785"/>
    </source>
</evidence>
<dbReference type="Gene3D" id="3.40.50.720">
    <property type="entry name" value="NAD(P)-binding Rossmann-like Domain"/>
    <property type="match status" value="1"/>
</dbReference>
<gene>
    <name evidence="7" type="primary">zwf</name>
    <name evidence="10" type="ORF">UC3_00496</name>
</gene>
<feature type="binding site" evidence="7">
    <location>
        <position position="179"/>
    </location>
    <ligand>
        <name>substrate</name>
    </ligand>
</feature>
<evidence type="ECO:0000256" key="3">
    <source>
        <dbReference type="ARBA" id="ARBA00022526"/>
    </source>
</evidence>
<feature type="binding site" evidence="7">
    <location>
        <position position="47"/>
    </location>
    <ligand>
        <name>NADP(+)</name>
        <dbReference type="ChEBI" id="CHEBI:58349"/>
    </ligand>
</feature>
<dbReference type="PANTHER" id="PTHR23429:SF0">
    <property type="entry name" value="GLUCOSE-6-PHOSPHATE 1-DEHYDROGENASE"/>
    <property type="match status" value="1"/>
</dbReference>
<dbReference type="SUPFAM" id="SSF55347">
    <property type="entry name" value="Glyceraldehyde-3-phosphate dehydrogenase-like, C-terminal domain"/>
    <property type="match status" value="1"/>
</dbReference>
<feature type="binding site" evidence="7">
    <location>
        <begin position="13"/>
        <end position="20"/>
    </location>
    <ligand>
        <name>NADP(+)</name>
        <dbReference type="ChEBI" id="CHEBI:58349"/>
    </ligand>
</feature>
<evidence type="ECO:0000259" key="8">
    <source>
        <dbReference type="Pfam" id="PF00479"/>
    </source>
</evidence>
<dbReference type="GO" id="GO:0005829">
    <property type="term" value="C:cytosol"/>
    <property type="evidence" value="ECO:0007669"/>
    <property type="project" value="TreeGrafter"/>
</dbReference>
<evidence type="ECO:0000313" key="10">
    <source>
        <dbReference type="EMBL" id="EOL48944.1"/>
    </source>
</evidence>
<feature type="domain" description="Glucose-6-phosphate dehydrogenase NAD-binding" evidence="8">
    <location>
        <begin position="11"/>
        <end position="188"/>
    </location>
</feature>
<dbReference type="InterPro" id="IPR019796">
    <property type="entry name" value="G6P_DH_AS"/>
</dbReference>
<dbReference type="GO" id="GO:0004345">
    <property type="term" value="F:glucose-6-phosphate dehydrogenase activity"/>
    <property type="evidence" value="ECO:0007669"/>
    <property type="project" value="UniProtKB-UniRule"/>
</dbReference>
<keyword evidence="11" id="KW-1185">Reference proteome</keyword>
<comment type="function">
    <text evidence="7">Catalyzes the oxidation of glucose 6-phosphate to 6-phosphogluconolactone.</text>
</comment>
<dbReference type="HAMAP" id="MF_00966">
    <property type="entry name" value="G6PD"/>
    <property type="match status" value="1"/>
</dbReference>
<organism evidence="10 11">
    <name type="scientific">Enterococcus phoeniculicola ATCC BAA-412</name>
    <dbReference type="NCBI Taxonomy" id="1158610"/>
    <lineage>
        <taxon>Bacteria</taxon>
        <taxon>Bacillati</taxon>
        <taxon>Bacillota</taxon>
        <taxon>Bacilli</taxon>
        <taxon>Lactobacillales</taxon>
        <taxon>Enterococcaceae</taxon>
        <taxon>Enterococcus</taxon>
    </lineage>
</organism>
<feature type="active site" description="Proton acceptor" evidence="7">
    <location>
        <position position="241"/>
    </location>
</feature>
<evidence type="ECO:0000256" key="2">
    <source>
        <dbReference type="ARBA" id="ARBA00009975"/>
    </source>
</evidence>
<dbReference type="GO" id="GO:0009051">
    <property type="term" value="P:pentose-phosphate shunt, oxidative branch"/>
    <property type="evidence" value="ECO:0007669"/>
    <property type="project" value="TreeGrafter"/>
</dbReference>
<dbReference type="Pfam" id="PF02781">
    <property type="entry name" value="G6PD_C"/>
    <property type="match status" value="1"/>
</dbReference>
<feature type="binding site" evidence="7">
    <location>
        <position position="346"/>
    </location>
    <ligand>
        <name>substrate</name>
    </ligand>
</feature>
<dbReference type="eggNOG" id="COG0364">
    <property type="taxonomic scope" value="Bacteria"/>
</dbReference>
<dbReference type="HOGENOM" id="CLU_013524_5_0_9"/>
<keyword evidence="4 7" id="KW-0521">NADP</keyword>
<comment type="catalytic activity">
    <reaction evidence="7">
        <text>D-glucose 6-phosphate + NADP(+) = 6-phospho-D-glucono-1,5-lactone + NADPH + H(+)</text>
        <dbReference type="Rhea" id="RHEA:15841"/>
        <dbReference type="ChEBI" id="CHEBI:15378"/>
        <dbReference type="ChEBI" id="CHEBI:57783"/>
        <dbReference type="ChEBI" id="CHEBI:57955"/>
        <dbReference type="ChEBI" id="CHEBI:58349"/>
        <dbReference type="ChEBI" id="CHEBI:61548"/>
        <dbReference type="EC" id="1.1.1.49"/>
    </reaction>
</comment>
<dbReference type="EC" id="1.1.1.49" evidence="7"/>
<keyword evidence="3 7" id="KW-0313">Glucose metabolism</keyword>
<dbReference type="InterPro" id="IPR036291">
    <property type="entry name" value="NAD(P)-bd_dom_sf"/>
</dbReference>
<feature type="binding site" evidence="7">
    <location>
        <position position="183"/>
    </location>
    <ligand>
        <name>substrate</name>
    </ligand>
</feature>
<dbReference type="SUPFAM" id="SSF51735">
    <property type="entry name" value="NAD(P)-binding Rossmann-fold domains"/>
    <property type="match status" value="1"/>
</dbReference>
<reference evidence="10 11" key="1">
    <citation type="submission" date="2013-02" db="EMBL/GenBank/DDBJ databases">
        <title>The Genome Sequence of Enterococcus phoeniculicola BAA-412.</title>
        <authorList>
            <consortium name="The Broad Institute Genome Sequencing Platform"/>
            <consortium name="The Broad Institute Genome Sequencing Center for Infectious Disease"/>
            <person name="Earl A.M."/>
            <person name="Gilmore M.S."/>
            <person name="Lebreton F."/>
            <person name="Walker B."/>
            <person name="Young S.K."/>
            <person name="Zeng Q."/>
            <person name="Gargeya S."/>
            <person name="Fitzgerald M."/>
            <person name="Haas B."/>
            <person name="Abouelleil A."/>
            <person name="Alvarado L."/>
            <person name="Arachchi H.M."/>
            <person name="Berlin A.M."/>
            <person name="Chapman S.B."/>
            <person name="Dewar J."/>
            <person name="Goldberg J."/>
            <person name="Griggs A."/>
            <person name="Gujja S."/>
            <person name="Hansen M."/>
            <person name="Howarth C."/>
            <person name="Imamovic A."/>
            <person name="Larimer J."/>
            <person name="McCowan C."/>
            <person name="Murphy C."/>
            <person name="Neiman D."/>
            <person name="Pearson M."/>
            <person name="Priest M."/>
            <person name="Roberts A."/>
            <person name="Saif S."/>
            <person name="Shea T."/>
            <person name="Sisk P."/>
            <person name="Sykes S."/>
            <person name="Wortman J."/>
            <person name="Nusbaum C."/>
            <person name="Birren B."/>
        </authorList>
    </citation>
    <scope>NUCLEOTIDE SEQUENCE [LARGE SCALE GENOMIC DNA]</scope>
    <source>
        <strain evidence="10 11">ATCC BAA-412</strain>
    </source>
</reference>
<sequence>MANENTVLFTIFGGTGDLAKRKLYPSLFRLFKKGNLGTHFAVIGTARREWSDEYYRDIVRETIQDLNPTNEEAEDFSSHFYYQSHNVNDSEHYDTLKNLADKLDEQYNLNGNRLYYLAMAPQFFGTIVSHLKSQKIITDNGFNRLVIEKPFGSDYQSAYELNQQIRLAFPEQDIFRIDHYLGKEMIQNISAIRFANNIFESQWNNRYIDNVQITFAENLGVEDRGGYYEHSGALKDMVQNHILQVVSLLAMEPPVAFSEKEIRTEKVKALNAIRVYDEKEALNNFVRGQYGGGQLDNQTYIDYRHEENVSESSETETFVAGKFMIDNFRWSGVPFYVRTGKRLTEKGTRINIVFKQVPVNVFKPSIEGTCENSDLPPNVLTIYIQPTEGFSMTLNGKEVGQGFNTLPVKLDFRHSAETVSNSPEAYEKLILDALNGDGTNFSHWDEVAQSWHLVDVIRSSWDKTTPDFPNYAAGTMGPKAAFDLLERDGFQWIWEPDVWYRERGKLDK</sequence>
<dbReference type="OrthoDB" id="9802739at2"/>
<proteinExistence type="inferred from homology"/>
<evidence type="ECO:0000256" key="6">
    <source>
        <dbReference type="ARBA" id="ARBA00023277"/>
    </source>
</evidence>
<dbReference type="NCBIfam" id="TIGR00871">
    <property type="entry name" value="zwf"/>
    <property type="match status" value="1"/>
</dbReference>
<evidence type="ECO:0000256" key="5">
    <source>
        <dbReference type="ARBA" id="ARBA00023002"/>
    </source>
</evidence>
<dbReference type="GO" id="GO:0050661">
    <property type="term" value="F:NADP binding"/>
    <property type="evidence" value="ECO:0007669"/>
    <property type="project" value="UniProtKB-UniRule"/>
</dbReference>
<dbReference type="UniPathway" id="UPA00115">
    <property type="reaction ID" value="UER00408"/>
</dbReference>
<comment type="pathway">
    <text evidence="1 7">Carbohydrate degradation; pentose phosphate pathway; D-ribulose 5-phosphate from D-glucose 6-phosphate (oxidative stage): step 1/3.</text>
</comment>
<protein>
    <recommendedName>
        <fullName evidence="7">Glucose-6-phosphate 1-dehydrogenase</fullName>
        <shortName evidence="7">G6PD</shortName>
        <ecNumber evidence="7">1.1.1.49</ecNumber>
    </recommendedName>
</protein>
<dbReference type="RefSeq" id="WP_010767170.1">
    <property type="nucleotide sequence ID" value="NZ_ASWE01000004.1"/>
</dbReference>
<evidence type="ECO:0000256" key="4">
    <source>
        <dbReference type="ARBA" id="ARBA00022857"/>
    </source>
</evidence>
<accession>R3U4S6</accession>
<name>R3U4S6_9ENTE</name>
<dbReference type="Gene3D" id="3.30.360.10">
    <property type="entry name" value="Dihydrodipicolinate Reductase, domain 2"/>
    <property type="match status" value="1"/>
</dbReference>
<dbReference type="PROSITE" id="PS00069">
    <property type="entry name" value="G6P_DEHYDROGENASE"/>
    <property type="match status" value="1"/>
</dbReference>
<dbReference type="PANTHER" id="PTHR23429">
    <property type="entry name" value="GLUCOSE-6-PHOSPHATE 1-DEHYDROGENASE G6PD"/>
    <property type="match status" value="1"/>
</dbReference>
<evidence type="ECO:0000259" key="9">
    <source>
        <dbReference type="Pfam" id="PF02781"/>
    </source>
</evidence>
<dbReference type="EMBL" id="AJAT01000007">
    <property type="protein sequence ID" value="EOL48944.1"/>
    <property type="molecule type" value="Genomic_DNA"/>
</dbReference>
<evidence type="ECO:0000256" key="7">
    <source>
        <dbReference type="HAMAP-Rule" id="MF_00966"/>
    </source>
</evidence>
<keyword evidence="5 7" id="KW-0560">Oxidoreductase</keyword>
<keyword evidence="6 7" id="KW-0119">Carbohydrate metabolism</keyword>